<evidence type="ECO:0000256" key="6">
    <source>
        <dbReference type="ARBA" id="ARBA00022968"/>
    </source>
</evidence>
<keyword evidence="10" id="KW-0325">Glycoprotein</keyword>
<keyword evidence="3 11" id="KW-0328">Glycosyltransferase</keyword>
<organism evidence="13 14">
    <name type="scientific">Elysia chlorotica</name>
    <name type="common">Eastern emerald elysia</name>
    <name type="synonym">Sea slug</name>
    <dbReference type="NCBI Taxonomy" id="188477"/>
    <lineage>
        <taxon>Eukaryota</taxon>
        <taxon>Metazoa</taxon>
        <taxon>Spiralia</taxon>
        <taxon>Lophotrochozoa</taxon>
        <taxon>Mollusca</taxon>
        <taxon>Gastropoda</taxon>
        <taxon>Heterobranchia</taxon>
        <taxon>Euthyneura</taxon>
        <taxon>Panpulmonata</taxon>
        <taxon>Sacoglossa</taxon>
        <taxon>Placobranchoidea</taxon>
        <taxon>Plakobranchidae</taxon>
        <taxon>Elysia</taxon>
    </lineage>
</organism>
<dbReference type="Proteomes" id="UP000271974">
    <property type="component" value="Unassembled WGS sequence"/>
</dbReference>
<sequence length="401" mass="44804">MPCAIISLTRRKLECCGRISSPRAALLTAALLAVAVLSAMNALREGPKPPAEKASVFREVMRNASREARLDASSSARGYMSATPHAGSPPERARQKVSLAGSPTGDDPTPALADILARFKSRVAVRSRRVLNPHNFGYVHNVPEACTGRAVELMVGVPSRIESFTQRETIRETWGQFSTDANNKAVLLFFLGSSTDKITQQKVSEESQKHGDIVQETFIDAYRNLSLKTVALVKWVSLYCPNSTFVLKADDDMYINVPRLLAKLRSQFDKGPLFIIGMLHPDSRPFRTKGHKWFMPPNEYRQKKYPNYVSGTSYAMTTTAAMRLYVESFYVRPLFLEDVYLTGILADKASVPRISESEFSAQKVEPTGCNFKPRISGHRNSPEDIRKIHAELFDPDLRCEK</sequence>
<dbReference type="AlphaFoldDB" id="A0A433STN2"/>
<dbReference type="Gene3D" id="3.90.550.50">
    <property type="match status" value="1"/>
</dbReference>
<evidence type="ECO:0000313" key="14">
    <source>
        <dbReference type="Proteomes" id="UP000271974"/>
    </source>
</evidence>
<evidence type="ECO:0000256" key="5">
    <source>
        <dbReference type="ARBA" id="ARBA00022692"/>
    </source>
</evidence>
<comment type="subcellular location">
    <subcellularLocation>
        <location evidence="1 11">Golgi apparatus membrane</location>
        <topology evidence="1 11">Single-pass type II membrane protein</topology>
    </subcellularLocation>
</comment>
<evidence type="ECO:0000256" key="11">
    <source>
        <dbReference type="RuleBase" id="RU363063"/>
    </source>
</evidence>
<name>A0A433STN2_ELYCH</name>
<dbReference type="Pfam" id="PF01762">
    <property type="entry name" value="Galactosyl_T"/>
    <property type="match status" value="1"/>
</dbReference>
<keyword evidence="8 11" id="KW-0333">Golgi apparatus</keyword>
<proteinExistence type="inferred from homology"/>
<dbReference type="EMBL" id="RQTK01001039">
    <property type="protein sequence ID" value="RUS72644.1"/>
    <property type="molecule type" value="Genomic_DNA"/>
</dbReference>
<keyword evidence="7" id="KW-1133">Transmembrane helix</keyword>
<keyword evidence="5" id="KW-0812">Transmembrane</keyword>
<dbReference type="EC" id="2.4.1.-" evidence="11"/>
<comment type="caution">
    <text evidence="13">The sequence shown here is derived from an EMBL/GenBank/DDBJ whole genome shotgun (WGS) entry which is preliminary data.</text>
</comment>
<feature type="region of interest" description="Disordered" evidence="12">
    <location>
        <begin position="67"/>
        <end position="106"/>
    </location>
</feature>
<keyword evidence="9" id="KW-0472">Membrane</keyword>
<gene>
    <name evidence="13" type="ORF">EGW08_019582</name>
</gene>
<protein>
    <recommendedName>
        <fullName evidence="11">Hexosyltransferase</fullName>
        <ecNumber evidence="11">2.4.1.-</ecNumber>
    </recommendedName>
</protein>
<reference evidence="13 14" key="1">
    <citation type="submission" date="2019-01" db="EMBL/GenBank/DDBJ databases">
        <title>A draft genome assembly of the solar-powered sea slug Elysia chlorotica.</title>
        <authorList>
            <person name="Cai H."/>
            <person name="Li Q."/>
            <person name="Fang X."/>
            <person name="Li J."/>
            <person name="Curtis N.E."/>
            <person name="Altenburger A."/>
            <person name="Shibata T."/>
            <person name="Feng M."/>
            <person name="Maeda T."/>
            <person name="Schwartz J.A."/>
            <person name="Shigenobu S."/>
            <person name="Lundholm N."/>
            <person name="Nishiyama T."/>
            <person name="Yang H."/>
            <person name="Hasebe M."/>
            <person name="Li S."/>
            <person name="Pierce S.K."/>
            <person name="Wang J."/>
        </authorList>
    </citation>
    <scope>NUCLEOTIDE SEQUENCE [LARGE SCALE GENOMIC DNA]</scope>
    <source>
        <strain evidence="13">EC2010</strain>
        <tissue evidence="13">Whole organism of an adult</tissue>
    </source>
</reference>
<dbReference type="GO" id="GO:0000139">
    <property type="term" value="C:Golgi membrane"/>
    <property type="evidence" value="ECO:0007669"/>
    <property type="project" value="UniProtKB-SubCell"/>
</dbReference>
<keyword evidence="4" id="KW-0808">Transferase</keyword>
<dbReference type="STRING" id="188477.A0A433STN2"/>
<keyword evidence="6" id="KW-0735">Signal-anchor</keyword>
<dbReference type="FunFam" id="3.90.550.50:FF:000001">
    <property type="entry name" value="Hexosyltransferase"/>
    <property type="match status" value="1"/>
</dbReference>
<dbReference type="PANTHER" id="PTHR11214">
    <property type="entry name" value="BETA-1,3-N-ACETYLGLUCOSAMINYLTRANSFERASE"/>
    <property type="match status" value="1"/>
</dbReference>
<dbReference type="OrthoDB" id="5512589at2759"/>
<evidence type="ECO:0000256" key="4">
    <source>
        <dbReference type="ARBA" id="ARBA00022679"/>
    </source>
</evidence>
<evidence type="ECO:0000256" key="1">
    <source>
        <dbReference type="ARBA" id="ARBA00004323"/>
    </source>
</evidence>
<dbReference type="GO" id="GO:0006493">
    <property type="term" value="P:protein O-linked glycosylation"/>
    <property type="evidence" value="ECO:0007669"/>
    <property type="project" value="TreeGrafter"/>
</dbReference>
<dbReference type="InterPro" id="IPR002659">
    <property type="entry name" value="Glyco_trans_31"/>
</dbReference>
<evidence type="ECO:0000256" key="12">
    <source>
        <dbReference type="SAM" id="MobiDB-lite"/>
    </source>
</evidence>
<dbReference type="PANTHER" id="PTHR11214:SF314">
    <property type="entry name" value="HEXOSYLTRANSFERASE"/>
    <property type="match status" value="1"/>
</dbReference>
<keyword evidence="14" id="KW-1185">Reference proteome</keyword>
<evidence type="ECO:0000313" key="13">
    <source>
        <dbReference type="EMBL" id="RUS72644.1"/>
    </source>
</evidence>
<comment type="similarity">
    <text evidence="2 11">Belongs to the glycosyltransferase 31 family.</text>
</comment>
<evidence type="ECO:0000256" key="9">
    <source>
        <dbReference type="ARBA" id="ARBA00023136"/>
    </source>
</evidence>
<evidence type="ECO:0000256" key="8">
    <source>
        <dbReference type="ARBA" id="ARBA00023034"/>
    </source>
</evidence>
<evidence type="ECO:0000256" key="2">
    <source>
        <dbReference type="ARBA" id="ARBA00008661"/>
    </source>
</evidence>
<evidence type="ECO:0000256" key="7">
    <source>
        <dbReference type="ARBA" id="ARBA00022989"/>
    </source>
</evidence>
<evidence type="ECO:0000256" key="3">
    <source>
        <dbReference type="ARBA" id="ARBA00022676"/>
    </source>
</evidence>
<dbReference type="GO" id="GO:0016758">
    <property type="term" value="F:hexosyltransferase activity"/>
    <property type="evidence" value="ECO:0007669"/>
    <property type="project" value="InterPro"/>
</dbReference>
<evidence type="ECO:0000256" key="10">
    <source>
        <dbReference type="ARBA" id="ARBA00023180"/>
    </source>
</evidence>
<accession>A0A433STN2</accession>